<sequence length="735" mass="79104">MRGFLSNFRLAFRQLSKAPGFSVAVVLMLGAGIGAATAIFSLVEGVLLRPLAFQNPERLVALGDHVGENTGIGVTAPELVTYEKAATAFSSAGGYTHVTYELASGGTPEVIHAARMEARTFETLGVAPMLGRAFTQQEDSAHAPIAVISYAMWLNHFHRDPNVLGTSIVLDRKTYTIVGVMPREFEFPMETGRLGHAQLWVPMSLTADEVSESHAGEWRFNMVARLKDGVTVQQASQDADRVAQQIMRDFPAKLSAIRIHGAAAPLREQVVESARPLLRALFFTVLIVLMIACVNVAILMLVRAIRRRREYAVRLALGARAGAMIRDALAEGLLLSAAGGLLGLTAAAVALKSALVLLPESLPRIDAIHMDIRVAAFALLLAAVTGAICSVVPAFAAMRTNLLESLRESGRTSSGTSHAWLRSALVVAEIAIAMILLTVCVAFVRSYQKMLAVDPGFRPDHVLVAGYQLPLEQYATGSSTQRFDREVLDRLAAKPGIVAVGMADVLPASASVPMADYTVEGVPMGAWKMEFAPFSVSSGDYFRAMGIPLTEGRYFTREDKAGAAMVLIVNESMARHAWPGHDALGKRMHLGNPNSGLPWATVVGVVGDTKRSRDELAGDQYYLPTEQPASLNGSDAPDKLTNAAGGYIVLRSALPPEQMEQTLRAAVAEVDPMLALKDVRPMVDALNNTEAPRRFNTGLIGAFALGALLLQCRESMPSWLSRSPCGCRRLRSAWL</sequence>
<keyword evidence="2" id="KW-1003">Cell membrane</keyword>
<dbReference type="GO" id="GO:0022857">
    <property type="term" value="F:transmembrane transporter activity"/>
    <property type="evidence" value="ECO:0007669"/>
    <property type="project" value="TreeGrafter"/>
</dbReference>
<feature type="transmembrane region" description="Helical" evidence="7">
    <location>
        <begin position="375"/>
        <end position="398"/>
    </location>
</feature>
<gene>
    <name evidence="10" type="ORF">P8935_15265</name>
</gene>
<dbReference type="GO" id="GO:0005886">
    <property type="term" value="C:plasma membrane"/>
    <property type="evidence" value="ECO:0007669"/>
    <property type="project" value="UniProtKB-SubCell"/>
</dbReference>
<dbReference type="InterPro" id="IPR003838">
    <property type="entry name" value="ABC3_permease_C"/>
</dbReference>
<dbReference type="AlphaFoldDB" id="A0AAU7DE54"/>
<dbReference type="InterPro" id="IPR025857">
    <property type="entry name" value="MacB_PCD"/>
</dbReference>
<feature type="transmembrane region" description="Helical" evidence="7">
    <location>
        <begin position="21"/>
        <end position="43"/>
    </location>
</feature>
<evidence type="ECO:0000313" key="10">
    <source>
        <dbReference type="EMBL" id="XBH15925.1"/>
    </source>
</evidence>
<evidence type="ECO:0000259" key="8">
    <source>
        <dbReference type="Pfam" id="PF02687"/>
    </source>
</evidence>
<evidence type="ECO:0000256" key="3">
    <source>
        <dbReference type="ARBA" id="ARBA00022692"/>
    </source>
</evidence>
<feature type="transmembrane region" description="Helical" evidence="7">
    <location>
        <begin position="280"/>
        <end position="302"/>
    </location>
</feature>
<accession>A0AAU7DE54</accession>
<name>A0AAU7DE54_9BACT</name>
<keyword evidence="3 7" id="KW-0812">Transmembrane</keyword>
<evidence type="ECO:0000256" key="5">
    <source>
        <dbReference type="ARBA" id="ARBA00023136"/>
    </source>
</evidence>
<dbReference type="NCBIfam" id="TIGR03434">
    <property type="entry name" value="ADOP"/>
    <property type="match status" value="1"/>
</dbReference>
<comment type="subcellular location">
    <subcellularLocation>
        <location evidence="1">Cell membrane</location>
        <topology evidence="1">Multi-pass membrane protein</topology>
    </subcellularLocation>
</comment>
<protein>
    <submittedName>
        <fullName evidence="10">ADOP family duplicated permease</fullName>
    </submittedName>
</protein>
<reference evidence="10" key="1">
    <citation type="submission" date="2023-03" db="EMBL/GenBank/DDBJ databases">
        <title>Edaphobacter sp.</title>
        <authorList>
            <person name="Huber K.J."/>
            <person name="Papendorf J."/>
            <person name="Pilke C."/>
            <person name="Bunk B."/>
            <person name="Sproeer C."/>
            <person name="Pester M."/>
        </authorList>
    </citation>
    <scope>NUCLEOTIDE SEQUENCE</scope>
    <source>
        <strain evidence="10">DSM 110680</strain>
    </source>
</reference>
<feature type="domain" description="MacB-like periplasmic core" evidence="9">
    <location>
        <begin position="423"/>
        <end position="664"/>
    </location>
</feature>
<dbReference type="InterPro" id="IPR050250">
    <property type="entry name" value="Macrolide_Exporter_MacB"/>
</dbReference>
<dbReference type="Pfam" id="PF12704">
    <property type="entry name" value="MacB_PCD"/>
    <property type="match status" value="2"/>
</dbReference>
<dbReference type="RefSeq" id="WP_348261158.1">
    <property type="nucleotide sequence ID" value="NZ_CP121196.1"/>
</dbReference>
<evidence type="ECO:0000256" key="4">
    <source>
        <dbReference type="ARBA" id="ARBA00022989"/>
    </source>
</evidence>
<evidence type="ECO:0000259" key="9">
    <source>
        <dbReference type="Pfam" id="PF12704"/>
    </source>
</evidence>
<feature type="domain" description="ABC3 transporter permease C-terminal" evidence="8">
    <location>
        <begin position="283"/>
        <end position="401"/>
    </location>
</feature>
<comment type="similarity">
    <text evidence="6">Belongs to the ABC-4 integral membrane protein family.</text>
</comment>
<evidence type="ECO:0000256" key="2">
    <source>
        <dbReference type="ARBA" id="ARBA00022475"/>
    </source>
</evidence>
<dbReference type="Pfam" id="PF02687">
    <property type="entry name" value="FtsX"/>
    <property type="match status" value="1"/>
</dbReference>
<feature type="transmembrane region" description="Helical" evidence="7">
    <location>
        <begin position="419"/>
        <end position="444"/>
    </location>
</feature>
<keyword evidence="4 7" id="KW-1133">Transmembrane helix</keyword>
<feature type="domain" description="MacB-like periplasmic core" evidence="9">
    <location>
        <begin position="24"/>
        <end position="241"/>
    </location>
</feature>
<dbReference type="InterPro" id="IPR017800">
    <property type="entry name" value="ADOP"/>
</dbReference>
<dbReference type="PANTHER" id="PTHR30572:SF4">
    <property type="entry name" value="ABC TRANSPORTER PERMEASE YTRF"/>
    <property type="match status" value="1"/>
</dbReference>
<dbReference type="PANTHER" id="PTHR30572">
    <property type="entry name" value="MEMBRANE COMPONENT OF TRANSPORTER-RELATED"/>
    <property type="match status" value="1"/>
</dbReference>
<evidence type="ECO:0000256" key="1">
    <source>
        <dbReference type="ARBA" id="ARBA00004651"/>
    </source>
</evidence>
<dbReference type="EMBL" id="CP121196">
    <property type="protein sequence ID" value="XBH15925.1"/>
    <property type="molecule type" value="Genomic_DNA"/>
</dbReference>
<keyword evidence="5 7" id="KW-0472">Membrane</keyword>
<evidence type="ECO:0000256" key="6">
    <source>
        <dbReference type="ARBA" id="ARBA00038076"/>
    </source>
</evidence>
<proteinExistence type="inferred from homology"/>
<evidence type="ECO:0000256" key="7">
    <source>
        <dbReference type="SAM" id="Phobius"/>
    </source>
</evidence>
<feature type="transmembrane region" description="Helical" evidence="7">
    <location>
        <begin position="333"/>
        <end position="355"/>
    </location>
</feature>
<organism evidence="10">
    <name type="scientific">Telmatobacter sp. DSM 110680</name>
    <dbReference type="NCBI Taxonomy" id="3036704"/>
    <lineage>
        <taxon>Bacteria</taxon>
        <taxon>Pseudomonadati</taxon>
        <taxon>Acidobacteriota</taxon>
        <taxon>Terriglobia</taxon>
        <taxon>Terriglobales</taxon>
        <taxon>Acidobacteriaceae</taxon>
        <taxon>Telmatobacter</taxon>
    </lineage>
</organism>